<name>A0A6L2JL49_TANCI</name>
<evidence type="ECO:0000256" key="3">
    <source>
        <dbReference type="ARBA" id="ARBA00022695"/>
    </source>
</evidence>
<dbReference type="Gene3D" id="3.30.70.270">
    <property type="match status" value="1"/>
</dbReference>
<evidence type="ECO:0000256" key="4">
    <source>
        <dbReference type="ARBA" id="ARBA00022722"/>
    </source>
</evidence>
<reference evidence="12" key="1">
    <citation type="journal article" date="2019" name="Sci. Rep.">
        <title>Draft genome of Tanacetum cinerariifolium, the natural source of mosquito coil.</title>
        <authorList>
            <person name="Yamashiro T."/>
            <person name="Shiraishi A."/>
            <person name="Satake H."/>
            <person name="Nakayama K."/>
        </authorList>
    </citation>
    <scope>NUCLEOTIDE SEQUENCE</scope>
</reference>
<dbReference type="InterPro" id="IPR021109">
    <property type="entry name" value="Peptidase_aspartic_dom_sf"/>
</dbReference>
<dbReference type="CDD" id="cd09274">
    <property type="entry name" value="RNase_HI_RT_Ty3"/>
    <property type="match status" value="1"/>
</dbReference>
<feature type="compositionally biased region" description="Acidic residues" evidence="10">
    <location>
        <begin position="16"/>
        <end position="47"/>
    </location>
</feature>
<feature type="domain" description="CCHC-type" evidence="11">
    <location>
        <begin position="468"/>
        <end position="483"/>
    </location>
</feature>
<evidence type="ECO:0000313" key="12">
    <source>
        <dbReference type="EMBL" id="GEU37768.1"/>
    </source>
</evidence>
<evidence type="ECO:0000256" key="1">
    <source>
        <dbReference type="ARBA" id="ARBA00012493"/>
    </source>
</evidence>
<dbReference type="InterPro" id="IPR001878">
    <property type="entry name" value="Znf_CCHC"/>
</dbReference>
<evidence type="ECO:0000256" key="9">
    <source>
        <dbReference type="SAM" id="Coils"/>
    </source>
</evidence>
<dbReference type="InterPro" id="IPR043128">
    <property type="entry name" value="Rev_trsase/Diguanyl_cyclase"/>
</dbReference>
<dbReference type="InterPro" id="IPR041588">
    <property type="entry name" value="Integrase_H2C2"/>
</dbReference>
<dbReference type="Gene3D" id="2.40.70.10">
    <property type="entry name" value="Acid Proteases"/>
    <property type="match status" value="1"/>
</dbReference>
<feature type="region of interest" description="Disordered" evidence="10">
    <location>
        <begin position="1"/>
        <end position="78"/>
    </location>
</feature>
<keyword evidence="4" id="KW-0540">Nuclease</keyword>
<dbReference type="Gene3D" id="4.10.60.10">
    <property type="entry name" value="Zinc finger, CCHC-type"/>
    <property type="match status" value="1"/>
</dbReference>
<evidence type="ECO:0000259" key="11">
    <source>
        <dbReference type="PROSITE" id="PS50158"/>
    </source>
</evidence>
<dbReference type="Gene3D" id="1.10.340.70">
    <property type="match status" value="1"/>
</dbReference>
<evidence type="ECO:0000256" key="7">
    <source>
        <dbReference type="ARBA" id="ARBA00022918"/>
    </source>
</evidence>
<keyword evidence="2" id="KW-0808">Transferase</keyword>
<keyword evidence="6" id="KW-0378">Hydrolase</keyword>
<dbReference type="AlphaFoldDB" id="A0A6L2JL49"/>
<proteinExistence type="predicted"/>
<evidence type="ECO:0000256" key="5">
    <source>
        <dbReference type="ARBA" id="ARBA00022759"/>
    </source>
</evidence>
<dbReference type="InterPro" id="IPR036875">
    <property type="entry name" value="Znf_CCHC_sf"/>
</dbReference>
<evidence type="ECO:0000256" key="6">
    <source>
        <dbReference type="ARBA" id="ARBA00022801"/>
    </source>
</evidence>
<dbReference type="InterPro" id="IPR005162">
    <property type="entry name" value="Retrotrans_gag_dom"/>
</dbReference>
<dbReference type="GO" id="GO:0003964">
    <property type="term" value="F:RNA-directed DNA polymerase activity"/>
    <property type="evidence" value="ECO:0007669"/>
    <property type="project" value="UniProtKB-KW"/>
</dbReference>
<gene>
    <name evidence="12" type="ORF">Tci_009746</name>
</gene>
<keyword evidence="8" id="KW-0479">Metal-binding</keyword>
<evidence type="ECO:0000256" key="2">
    <source>
        <dbReference type="ARBA" id="ARBA00022679"/>
    </source>
</evidence>
<accession>A0A6L2JL49</accession>
<dbReference type="Pfam" id="PF08284">
    <property type="entry name" value="RVP_2"/>
    <property type="match status" value="1"/>
</dbReference>
<dbReference type="CDD" id="cd00303">
    <property type="entry name" value="retropepsin_like"/>
    <property type="match status" value="1"/>
</dbReference>
<organism evidence="12">
    <name type="scientific">Tanacetum cinerariifolium</name>
    <name type="common">Dalmatian daisy</name>
    <name type="synonym">Chrysanthemum cinerariifolium</name>
    <dbReference type="NCBI Taxonomy" id="118510"/>
    <lineage>
        <taxon>Eukaryota</taxon>
        <taxon>Viridiplantae</taxon>
        <taxon>Streptophyta</taxon>
        <taxon>Embryophyta</taxon>
        <taxon>Tracheophyta</taxon>
        <taxon>Spermatophyta</taxon>
        <taxon>Magnoliopsida</taxon>
        <taxon>eudicotyledons</taxon>
        <taxon>Gunneridae</taxon>
        <taxon>Pentapetalae</taxon>
        <taxon>asterids</taxon>
        <taxon>campanulids</taxon>
        <taxon>Asterales</taxon>
        <taxon>Asteraceae</taxon>
        <taxon>Asteroideae</taxon>
        <taxon>Anthemideae</taxon>
        <taxon>Anthemidinae</taxon>
        <taxon>Tanacetum</taxon>
    </lineage>
</organism>
<evidence type="ECO:0000256" key="8">
    <source>
        <dbReference type="PROSITE-ProRule" id="PRU00047"/>
    </source>
</evidence>
<dbReference type="Pfam" id="PF17917">
    <property type="entry name" value="RT_RNaseH"/>
    <property type="match status" value="1"/>
</dbReference>
<dbReference type="GO" id="GO:0004190">
    <property type="term" value="F:aspartic-type endopeptidase activity"/>
    <property type="evidence" value="ECO:0007669"/>
    <property type="project" value="InterPro"/>
</dbReference>
<keyword evidence="7" id="KW-0695">RNA-directed DNA polymerase</keyword>
<keyword evidence="9" id="KW-0175">Coiled coil</keyword>
<evidence type="ECO:0000256" key="10">
    <source>
        <dbReference type="SAM" id="MobiDB-lite"/>
    </source>
</evidence>
<keyword evidence="5" id="KW-0255">Endonuclease</keyword>
<keyword evidence="3" id="KW-0548">Nucleotidyltransferase</keyword>
<dbReference type="PANTHER" id="PTHR37984:SF5">
    <property type="entry name" value="PROTEIN NYNRIN-LIKE"/>
    <property type="match status" value="1"/>
</dbReference>
<protein>
    <recommendedName>
        <fullName evidence="1">RNA-directed DNA polymerase</fullName>
        <ecNumber evidence="1">2.7.7.49</ecNumber>
    </recommendedName>
</protein>
<dbReference type="PROSITE" id="PS00141">
    <property type="entry name" value="ASP_PROTEASE"/>
    <property type="match status" value="1"/>
</dbReference>
<dbReference type="GO" id="GO:0006508">
    <property type="term" value="P:proteolysis"/>
    <property type="evidence" value="ECO:0007669"/>
    <property type="project" value="InterPro"/>
</dbReference>
<dbReference type="EMBL" id="BKCJ010000970">
    <property type="protein sequence ID" value="GEU37768.1"/>
    <property type="molecule type" value="Genomic_DNA"/>
</dbReference>
<comment type="caution">
    <text evidence="12">The sequence shown here is derived from an EMBL/GenBank/DDBJ whole genome shotgun (WGS) entry which is preliminary data.</text>
</comment>
<dbReference type="SUPFAM" id="SSF56672">
    <property type="entry name" value="DNA/RNA polymerases"/>
    <property type="match status" value="1"/>
</dbReference>
<dbReference type="Pfam" id="PF03732">
    <property type="entry name" value="Retrotrans_gag"/>
    <property type="match status" value="1"/>
</dbReference>
<dbReference type="EC" id="2.7.7.49" evidence="1"/>
<sequence>MDAPPSPNYVFNFPEVEFEEDPQEEPEEKFEEDPEEDPEEDLEEELEAEAKIDVPPPATLSVGSPITPPPLFESSSDTEDVAPIVTNEALEMPPVGSIYEVGGPSSVSLFPLFYLYGREIARLDDNTDLLLSNVQYLERCEKKRKTDMEASSSEIRKVKKRMDEMGQDLGDEMQFSNLVEHRVTELENKEQEKAEEMEKIKKRLRTLEANYSLNHAPKMKKRKAVKKMVKKRIAEAIEEYERTRVNPGNASESGETSTEGVVGLRRWIEKVEQNGNVHTLGLVNANRIPWTEFKSMMTEYCPATKIQRMEEELWTLTLKGDDIEAYNNHFHELALMCPDLVPNEKKKIERYMKGFPERIKGNITSSRPITMHEAINLARELVEQVVQGKAARHHQQNRRQETARAYAAAPAEGEEYAGTLPKCNRCNLHYNGHCPPKCRRYQRLGHQEANCKVRLLDTGDNPLRNVTCYGCGKKGHLRHTCPKGRNQQNEGSRARACVVVENPQQNSNVVTGTFLLNDHYASVLFDSGAERSFVSIEFTPFINISPAALNTSYDVELADGKIVSTNTVLRGCTLALFSHMFKIDLLPTRLGSFDVIVGMDWLSYHRAVIVCYEKIVRIPLSNGEILEIHGERPKKDPKSLLCIKADEVRLDDIRIVHDFPEVFLDDLIGIIKPTERALRERFYLTKLFTMGRTCVVCQEERWLEEEHEAHLKTILDLLKKKKLYVKFSKCEFWLKEVQFLGHVVNREGIHVDPSKVESVKNWKTPESPTEIRSFLGLAGYYQRHYLYGTKSVIYTDHKSLQYIFDQKELNMRQRHWIELLSDYKCEIKYHMGKANVVADALSRKERLKPRRVWIPSVGGIRKLIMDEAHTSRYSVHPGADKMYYDMRDLYWWPGMKRDIAERKCRSPVIWTETGESQVIGPEIVQETTEKIFQIKERLKTARSRQKSYADKRRKPLEFKVRDRVLLKVSLWKGVVRFGKKGKLAPRTANSDIFKILGVLHAPMTSVPLMVYLIGGLIIRNSTLTDTLLTQAASDFEDLNLLLLQCHLNHLSGSDKRFEYKHDCTIIDSPHAVVFPVGNNERKIMRFNEIYKFSNGTLTNIMEALDHRVKEYKVNRLNTGMNTQFWNDKDVSMSKELIHAPE</sequence>
<dbReference type="PROSITE" id="PS50158">
    <property type="entry name" value="ZF_CCHC"/>
    <property type="match status" value="1"/>
</dbReference>
<dbReference type="GO" id="GO:0003676">
    <property type="term" value="F:nucleic acid binding"/>
    <property type="evidence" value="ECO:0007669"/>
    <property type="project" value="InterPro"/>
</dbReference>
<dbReference type="Pfam" id="PF17921">
    <property type="entry name" value="Integrase_H2C2"/>
    <property type="match status" value="1"/>
</dbReference>
<dbReference type="GO" id="GO:0008270">
    <property type="term" value="F:zinc ion binding"/>
    <property type="evidence" value="ECO:0007669"/>
    <property type="project" value="UniProtKB-KW"/>
</dbReference>
<dbReference type="SUPFAM" id="SSF50630">
    <property type="entry name" value="Acid proteases"/>
    <property type="match status" value="1"/>
</dbReference>
<dbReference type="SUPFAM" id="SSF57756">
    <property type="entry name" value="Retrovirus zinc finger-like domains"/>
    <property type="match status" value="1"/>
</dbReference>
<dbReference type="InterPro" id="IPR050951">
    <property type="entry name" value="Retrovirus_Pol_polyprotein"/>
</dbReference>
<keyword evidence="8" id="KW-0862">Zinc</keyword>
<dbReference type="GO" id="GO:0004519">
    <property type="term" value="F:endonuclease activity"/>
    <property type="evidence" value="ECO:0007669"/>
    <property type="project" value="UniProtKB-KW"/>
</dbReference>
<feature type="coiled-coil region" evidence="9">
    <location>
        <begin position="183"/>
        <end position="246"/>
    </location>
</feature>
<dbReference type="InterPro" id="IPR001969">
    <property type="entry name" value="Aspartic_peptidase_AS"/>
</dbReference>
<dbReference type="PANTHER" id="PTHR37984">
    <property type="entry name" value="PROTEIN CBG26694"/>
    <property type="match status" value="1"/>
</dbReference>
<dbReference type="InterPro" id="IPR041373">
    <property type="entry name" value="RT_RNaseH"/>
</dbReference>
<keyword evidence="8" id="KW-0863">Zinc-finger</keyword>
<dbReference type="InterPro" id="IPR043502">
    <property type="entry name" value="DNA/RNA_pol_sf"/>
</dbReference>